<protein>
    <submittedName>
        <fullName evidence="1">Aldose 1-epimerase family protein</fullName>
    </submittedName>
</protein>
<accession>A0A7X2N0M8</accession>
<dbReference type="GO" id="GO:0016853">
    <property type="term" value="F:isomerase activity"/>
    <property type="evidence" value="ECO:0007669"/>
    <property type="project" value="InterPro"/>
</dbReference>
<reference evidence="1 2" key="1">
    <citation type="submission" date="2019-08" db="EMBL/GenBank/DDBJ databases">
        <title>In-depth cultivation of the pig gut microbiome towards novel bacterial diversity and tailored functional studies.</title>
        <authorList>
            <person name="Wylensek D."/>
            <person name="Hitch T.C.A."/>
            <person name="Clavel T."/>
        </authorList>
    </citation>
    <scope>NUCLEOTIDE SEQUENCE [LARGE SCALE GENOMIC DNA]</scope>
    <source>
        <strain evidence="1 2">WCA-383-APC-5B</strain>
    </source>
</reference>
<dbReference type="PANTHER" id="PTHR11122:SF13">
    <property type="entry name" value="GLUCOSE-6-PHOSPHATE 1-EPIMERASE"/>
    <property type="match status" value="1"/>
</dbReference>
<dbReference type="EMBL" id="VULX01000035">
    <property type="protein sequence ID" value="MSR92533.1"/>
    <property type="molecule type" value="Genomic_DNA"/>
</dbReference>
<dbReference type="CDD" id="cd09024">
    <property type="entry name" value="Aldose_epim_lacX"/>
    <property type="match status" value="1"/>
</dbReference>
<evidence type="ECO:0000313" key="2">
    <source>
        <dbReference type="Proteomes" id="UP000460287"/>
    </source>
</evidence>
<dbReference type="RefSeq" id="WP_154532518.1">
    <property type="nucleotide sequence ID" value="NZ_VULX01000035.1"/>
</dbReference>
<dbReference type="InterPro" id="IPR037481">
    <property type="entry name" value="LacX"/>
</dbReference>
<dbReference type="Gene3D" id="2.70.98.10">
    <property type="match status" value="1"/>
</dbReference>
<dbReference type="GO" id="GO:0030246">
    <property type="term" value="F:carbohydrate binding"/>
    <property type="evidence" value="ECO:0007669"/>
    <property type="project" value="InterPro"/>
</dbReference>
<evidence type="ECO:0000313" key="1">
    <source>
        <dbReference type="EMBL" id="MSR92533.1"/>
    </source>
</evidence>
<sequence length="296" mass="34603">MEVSISNENLIVKANTHGGDIHSIQGKKSGQEYLWKGIPFWWKIYCPTLFPVIGKVKNLHYKYNNKEYFMPQHGFAANAKHILKNKTANEMEFVLKSDEETKSIYPFEFALSTKYKLEGSRIIITFEVKNNDDKDMYFSIGAHPALKCPMYGEEDSLDDYYIEFEHKETVSKKEITKDDFLTGRKIEFLKDSNVINLSQDTFKDGTMILENLKSNYVVLKSRKHNRSIKINFEQFDILSIWALDRNTEFVCIEPWMGHADYDDFHGEISEKEGIIRLEKGGEYKISYSIEINEYES</sequence>
<organism evidence="1 2">
    <name type="scientific">Inconstantimicrobium porci</name>
    <dbReference type="NCBI Taxonomy" id="2652291"/>
    <lineage>
        <taxon>Bacteria</taxon>
        <taxon>Bacillati</taxon>
        <taxon>Bacillota</taxon>
        <taxon>Clostridia</taxon>
        <taxon>Eubacteriales</taxon>
        <taxon>Clostridiaceae</taxon>
        <taxon>Inconstantimicrobium</taxon>
    </lineage>
</organism>
<dbReference type="PANTHER" id="PTHR11122">
    <property type="entry name" value="APOSPORY-ASSOCIATED PROTEIN C-RELATED"/>
    <property type="match status" value="1"/>
</dbReference>
<dbReference type="InterPro" id="IPR014718">
    <property type="entry name" value="GH-type_carb-bd"/>
</dbReference>
<name>A0A7X2N0M8_9CLOT</name>
<dbReference type="GO" id="GO:0005975">
    <property type="term" value="P:carbohydrate metabolic process"/>
    <property type="evidence" value="ECO:0007669"/>
    <property type="project" value="InterPro"/>
</dbReference>
<dbReference type="Proteomes" id="UP000460287">
    <property type="component" value="Unassembled WGS sequence"/>
</dbReference>
<comment type="caution">
    <text evidence="1">The sequence shown here is derived from an EMBL/GenBank/DDBJ whole genome shotgun (WGS) entry which is preliminary data.</text>
</comment>
<proteinExistence type="predicted"/>
<dbReference type="AlphaFoldDB" id="A0A7X2N0M8"/>
<gene>
    <name evidence="1" type="ORF">FYJ33_14430</name>
</gene>
<dbReference type="SUPFAM" id="SSF74650">
    <property type="entry name" value="Galactose mutarotase-like"/>
    <property type="match status" value="1"/>
</dbReference>
<keyword evidence="2" id="KW-1185">Reference proteome</keyword>
<dbReference type="InterPro" id="IPR008183">
    <property type="entry name" value="Aldose_1/G6P_1-epimerase"/>
</dbReference>
<dbReference type="Pfam" id="PF01263">
    <property type="entry name" value="Aldose_epim"/>
    <property type="match status" value="1"/>
</dbReference>
<dbReference type="InterPro" id="IPR011013">
    <property type="entry name" value="Gal_mutarotase_sf_dom"/>
</dbReference>